<gene>
    <name evidence="2" type="ORF">ABID46_001995</name>
</gene>
<comment type="caution">
    <text evidence="2">The sequence shown here is derived from an EMBL/GenBank/DDBJ whole genome shotgun (WGS) entry which is preliminary data.</text>
</comment>
<feature type="domain" description="PrcB C-terminal" evidence="1">
    <location>
        <begin position="84"/>
        <end position="134"/>
    </location>
</feature>
<dbReference type="EMBL" id="JBEPMO010000012">
    <property type="protein sequence ID" value="MET3732406.1"/>
    <property type="molecule type" value="Genomic_DNA"/>
</dbReference>
<accession>A0ABV2LVE1</accession>
<keyword evidence="3" id="KW-1185">Reference proteome</keyword>
<organism evidence="2 3">
    <name type="scientific">Moheibacter stercoris</name>
    <dbReference type="NCBI Taxonomy" id="1628251"/>
    <lineage>
        <taxon>Bacteria</taxon>
        <taxon>Pseudomonadati</taxon>
        <taxon>Bacteroidota</taxon>
        <taxon>Flavobacteriia</taxon>
        <taxon>Flavobacteriales</taxon>
        <taxon>Weeksellaceae</taxon>
        <taxon>Moheibacter</taxon>
    </lineage>
</organism>
<dbReference type="Pfam" id="PF14343">
    <property type="entry name" value="PrcB_C"/>
    <property type="match status" value="1"/>
</dbReference>
<name>A0ABV2LVE1_9FLAO</name>
<evidence type="ECO:0000313" key="2">
    <source>
        <dbReference type="EMBL" id="MET3732406.1"/>
    </source>
</evidence>
<evidence type="ECO:0000259" key="1">
    <source>
        <dbReference type="Pfam" id="PF14343"/>
    </source>
</evidence>
<proteinExistence type="predicted"/>
<reference evidence="2 3" key="1">
    <citation type="submission" date="2024-06" db="EMBL/GenBank/DDBJ databases">
        <title>Genomic Encyclopedia of Type Strains, Phase IV (KMG-IV): sequencing the most valuable type-strain genomes for metagenomic binning, comparative biology and taxonomic classification.</title>
        <authorList>
            <person name="Goeker M."/>
        </authorList>
    </citation>
    <scope>NUCLEOTIDE SEQUENCE [LARGE SCALE GENOMIC DNA]</scope>
    <source>
        <strain evidence="2 3">DSM 29388</strain>
    </source>
</reference>
<protein>
    <submittedName>
        <fullName evidence="2">Uncharacterized protein YbaP (TraB family)</fullName>
    </submittedName>
</protein>
<dbReference type="InterPro" id="IPR025748">
    <property type="entry name" value="PrcB_C_dom"/>
</dbReference>
<evidence type="ECO:0000313" key="3">
    <source>
        <dbReference type="Proteomes" id="UP001549146"/>
    </source>
</evidence>
<dbReference type="Proteomes" id="UP001549146">
    <property type="component" value="Unassembled WGS sequence"/>
</dbReference>
<sequence length="149" mass="16754">MKNMMICFGLLLSNLACDSAKINQQTEQKVNQFEVLYVEEYGGSGIEETRIIDNQADFSLFWAEVTSQPALSAKKFDSNEKMILVKNFESRNSGGNTYEIKSVTQKGNQIQVTYSVTSPTEFGTMAITSPMMILLVDKVEKPTIEFIKE</sequence>
<dbReference type="RefSeq" id="WP_354509600.1">
    <property type="nucleotide sequence ID" value="NZ_JBEPMO010000012.1"/>
</dbReference>